<evidence type="ECO:0000256" key="4">
    <source>
        <dbReference type="ARBA" id="ARBA00022989"/>
    </source>
</evidence>
<evidence type="ECO:0008006" key="10">
    <source>
        <dbReference type="Google" id="ProtNLM"/>
    </source>
</evidence>
<comment type="subcellular location">
    <subcellularLocation>
        <location evidence="1">Membrane</location>
        <topology evidence="1">Multi-pass membrane protein</topology>
    </subcellularLocation>
</comment>
<dbReference type="PANTHER" id="PTHR42893:SF46">
    <property type="entry name" value="PROTEIN DETOXIFICATION 44, CHLOROPLASTIC"/>
    <property type="match status" value="1"/>
</dbReference>
<evidence type="ECO:0000313" key="8">
    <source>
        <dbReference type="EMBL" id="KAK4536610.1"/>
    </source>
</evidence>
<comment type="similarity">
    <text evidence="2">Belongs to the multi antimicrobial extrusion (MATE) (TC 2.A.66.1) family.</text>
</comment>
<dbReference type="PANTHER" id="PTHR42893">
    <property type="entry name" value="PROTEIN DETOXIFICATION 44, CHLOROPLASTIC-RELATED"/>
    <property type="match status" value="1"/>
</dbReference>
<feature type="transmembrane region" description="Helical" evidence="7">
    <location>
        <begin position="121"/>
        <end position="141"/>
    </location>
</feature>
<sequence length="659" mass="68940">MSFTGIGTRNQSKVDVPQKSIPHTAFTLVPELHRRCQHPRRPSARCSFTSTSRGSEHAKPRASSPRTHVKRTTTSRPLWCLSDHRAPSEPLPPPAPSGSAFSRGASALRSVFRRSPLDAEIFRLALPALGALVIDPLMGLVDTLFVARIRLPNAPGMPSAAPLAGVGMATMLLNFSVAIFNSLAIATTPSVAAAAARGDHARASRLMAQSLWTACSIGVGLALLIAAFSPLLLARMGARGVVLNYAVAYVRSRAAAVPFALGSMVLWGAFRGYRDTATPFRIALASNMVNFVGDAVLIFPCGLHVVGAALATAASQMLTFAAMLTVLARRGAATISDGDGQVGNVWQSLVHRVVGRQSRASGMLRLVDLRQPPSFADIRPLLTAGALVTVRTISNVSTVVYATSIAAQTGGAVASAAFEILRQVWITTAMLCDSLSVAAQALVASALGGGQLVRDGDEAAATAADSNGTVREQVIAPPYTLATVRARIVANRLLQLGVVAGSALSMIALSPLGSQGIPHVFSPDSLVQQAAASGMRIMGCMMPINAVVFVLDGVAIGATDYAYIAKAVSSTSLCAIGALEVTRRHLLAHSASVGALAAPLVVQRVWTAMNVLMLGRVTAMLLRFIAPHGPVPPLRRQLRASGQQEAQADTAEPERQGER</sequence>
<name>A0AAV9IWZ1_CYACA</name>
<dbReference type="GO" id="GO:0016020">
    <property type="term" value="C:membrane"/>
    <property type="evidence" value="ECO:0007669"/>
    <property type="project" value="UniProtKB-SubCell"/>
</dbReference>
<organism evidence="8 9">
    <name type="scientific">Cyanidium caldarium</name>
    <name type="common">Red alga</name>
    <dbReference type="NCBI Taxonomy" id="2771"/>
    <lineage>
        <taxon>Eukaryota</taxon>
        <taxon>Rhodophyta</taxon>
        <taxon>Bangiophyceae</taxon>
        <taxon>Cyanidiales</taxon>
        <taxon>Cyanidiaceae</taxon>
        <taxon>Cyanidium</taxon>
    </lineage>
</organism>
<evidence type="ECO:0000313" key="9">
    <source>
        <dbReference type="Proteomes" id="UP001301350"/>
    </source>
</evidence>
<accession>A0AAV9IWZ1</accession>
<dbReference type="EMBL" id="JANCYW010000009">
    <property type="protein sequence ID" value="KAK4536610.1"/>
    <property type="molecule type" value="Genomic_DNA"/>
</dbReference>
<proteinExistence type="inferred from homology"/>
<feature type="transmembrane region" description="Helical" evidence="7">
    <location>
        <begin position="211"/>
        <end position="233"/>
    </location>
</feature>
<feature type="transmembrane region" description="Helical" evidence="7">
    <location>
        <begin position="253"/>
        <end position="270"/>
    </location>
</feature>
<keyword evidence="4 7" id="KW-1133">Transmembrane helix</keyword>
<feature type="region of interest" description="Disordered" evidence="6">
    <location>
        <begin position="33"/>
        <end position="75"/>
    </location>
</feature>
<evidence type="ECO:0000256" key="7">
    <source>
        <dbReference type="SAM" id="Phobius"/>
    </source>
</evidence>
<keyword evidence="3 7" id="KW-0812">Transmembrane</keyword>
<gene>
    <name evidence="8" type="ORF">CDCA_CDCA09G2635</name>
</gene>
<evidence type="ECO:0000256" key="6">
    <source>
        <dbReference type="SAM" id="MobiDB-lite"/>
    </source>
</evidence>
<protein>
    <recommendedName>
        <fullName evidence="10">Multidrug and toxic compound extrusion protein</fullName>
    </recommendedName>
</protein>
<keyword evidence="9" id="KW-1185">Reference proteome</keyword>
<dbReference type="InterPro" id="IPR002528">
    <property type="entry name" value="MATE_fam"/>
</dbReference>
<evidence type="ECO:0000256" key="3">
    <source>
        <dbReference type="ARBA" id="ARBA00022692"/>
    </source>
</evidence>
<evidence type="ECO:0000256" key="2">
    <source>
        <dbReference type="ARBA" id="ARBA00010199"/>
    </source>
</evidence>
<dbReference type="GO" id="GO:0015297">
    <property type="term" value="F:antiporter activity"/>
    <property type="evidence" value="ECO:0007669"/>
    <property type="project" value="InterPro"/>
</dbReference>
<evidence type="ECO:0000256" key="5">
    <source>
        <dbReference type="ARBA" id="ARBA00023136"/>
    </source>
</evidence>
<comment type="caution">
    <text evidence="8">The sequence shown here is derived from an EMBL/GenBank/DDBJ whole genome shotgun (WGS) entry which is preliminary data.</text>
</comment>
<dbReference type="Proteomes" id="UP001301350">
    <property type="component" value="Unassembled WGS sequence"/>
</dbReference>
<dbReference type="GO" id="GO:0042910">
    <property type="term" value="F:xenobiotic transmembrane transporter activity"/>
    <property type="evidence" value="ECO:0007669"/>
    <property type="project" value="InterPro"/>
</dbReference>
<evidence type="ECO:0000256" key="1">
    <source>
        <dbReference type="ARBA" id="ARBA00004141"/>
    </source>
</evidence>
<dbReference type="AlphaFoldDB" id="A0AAV9IWZ1"/>
<keyword evidence="5 7" id="KW-0472">Membrane</keyword>
<reference evidence="8 9" key="1">
    <citation type="submission" date="2022-07" db="EMBL/GenBank/DDBJ databases">
        <title>Genome-wide signatures of adaptation to extreme environments.</title>
        <authorList>
            <person name="Cho C.H."/>
            <person name="Yoon H.S."/>
        </authorList>
    </citation>
    <scope>NUCLEOTIDE SEQUENCE [LARGE SCALE GENOMIC DNA]</scope>
    <source>
        <strain evidence="8 9">DBV 063 E5</strain>
    </source>
</reference>
<dbReference type="InterPro" id="IPR044644">
    <property type="entry name" value="DinF-like"/>
</dbReference>
<feature type="transmembrane region" description="Helical" evidence="7">
    <location>
        <begin position="161"/>
        <end position="180"/>
    </location>
</feature>
<dbReference type="Pfam" id="PF01554">
    <property type="entry name" value="MatE"/>
    <property type="match status" value="1"/>
</dbReference>
<feature type="region of interest" description="Disordered" evidence="6">
    <location>
        <begin position="635"/>
        <end position="659"/>
    </location>
</feature>